<dbReference type="CDD" id="cd00096">
    <property type="entry name" value="Ig"/>
    <property type="match status" value="1"/>
</dbReference>
<dbReference type="GO" id="GO:0030424">
    <property type="term" value="C:axon"/>
    <property type="evidence" value="ECO:0007669"/>
    <property type="project" value="TreeGrafter"/>
</dbReference>
<dbReference type="InterPro" id="IPR003598">
    <property type="entry name" value="Ig_sub2"/>
</dbReference>
<proteinExistence type="predicted"/>
<dbReference type="GeneTree" id="ENSGT01120000273250"/>
<dbReference type="GO" id="GO:0005886">
    <property type="term" value="C:plasma membrane"/>
    <property type="evidence" value="ECO:0007669"/>
    <property type="project" value="TreeGrafter"/>
</dbReference>
<dbReference type="GO" id="GO:0050808">
    <property type="term" value="P:synapse organization"/>
    <property type="evidence" value="ECO:0007669"/>
    <property type="project" value="TreeGrafter"/>
</dbReference>
<dbReference type="InterPro" id="IPR050958">
    <property type="entry name" value="Cell_Adh-Cytoskel_Orgn"/>
</dbReference>
<protein>
    <recommendedName>
        <fullName evidence="1">Ig-like domain-containing protein</fullName>
    </recommendedName>
</protein>
<dbReference type="PROSITE" id="PS50835">
    <property type="entry name" value="IG_LIKE"/>
    <property type="match status" value="1"/>
</dbReference>
<dbReference type="Ensembl" id="ENSHBUT00000035640.1">
    <property type="protein sequence ID" value="ENSHBUP00000019770.1"/>
    <property type="gene ID" value="ENSHBUG00000022030.1"/>
</dbReference>
<feature type="domain" description="Ig-like" evidence="1">
    <location>
        <begin position="17"/>
        <end position="101"/>
    </location>
</feature>
<organism evidence="2 3">
    <name type="scientific">Haplochromis burtoni</name>
    <name type="common">Burton's mouthbrooder</name>
    <name type="synonym">Chromis burtoni</name>
    <dbReference type="NCBI Taxonomy" id="8153"/>
    <lineage>
        <taxon>Eukaryota</taxon>
        <taxon>Metazoa</taxon>
        <taxon>Chordata</taxon>
        <taxon>Craniata</taxon>
        <taxon>Vertebrata</taxon>
        <taxon>Euteleostomi</taxon>
        <taxon>Actinopterygii</taxon>
        <taxon>Neopterygii</taxon>
        <taxon>Teleostei</taxon>
        <taxon>Neoteleostei</taxon>
        <taxon>Acanthomorphata</taxon>
        <taxon>Ovalentaria</taxon>
        <taxon>Cichlomorphae</taxon>
        <taxon>Cichliformes</taxon>
        <taxon>Cichlidae</taxon>
        <taxon>African cichlids</taxon>
        <taxon>Pseudocrenilabrinae</taxon>
        <taxon>Haplochromini</taxon>
        <taxon>Haplochromis</taxon>
    </lineage>
</organism>
<name>A0A3Q2W5A6_HAPBU</name>
<reference evidence="2" key="1">
    <citation type="submission" date="2025-08" db="UniProtKB">
        <authorList>
            <consortium name="Ensembl"/>
        </authorList>
    </citation>
    <scope>IDENTIFICATION</scope>
</reference>
<dbReference type="InterPro" id="IPR013783">
    <property type="entry name" value="Ig-like_fold"/>
</dbReference>
<dbReference type="InterPro" id="IPR036179">
    <property type="entry name" value="Ig-like_dom_sf"/>
</dbReference>
<dbReference type="GO" id="GO:0043025">
    <property type="term" value="C:neuronal cell body"/>
    <property type="evidence" value="ECO:0007669"/>
    <property type="project" value="TreeGrafter"/>
</dbReference>
<dbReference type="GO" id="GO:0007156">
    <property type="term" value="P:homophilic cell adhesion via plasma membrane adhesion molecules"/>
    <property type="evidence" value="ECO:0007669"/>
    <property type="project" value="TreeGrafter"/>
</dbReference>
<reference evidence="2" key="2">
    <citation type="submission" date="2025-09" db="UniProtKB">
        <authorList>
            <consortium name="Ensembl"/>
        </authorList>
    </citation>
    <scope>IDENTIFICATION</scope>
</reference>
<dbReference type="Proteomes" id="UP000264840">
    <property type="component" value="Unplaced"/>
</dbReference>
<keyword evidence="3" id="KW-1185">Reference proteome</keyword>
<evidence type="ECO:0000313" key="3">
    <source>
        <dbReference type="Proteomes" id="UP000264840"/>
    </source>
</evidence>
<dbReference type="InterPro" id="IPR013098">
    <property type="entry name" value="Ig_I-set"/>
</dbReference>
<dbReference type="STRING" id="8153.ENSHBUP00000019770"/>
<dbReference type="AlphaFoldDB" id="A0A3Q2W5A6"/>
<sequence length="154" mass="16860">GGKGAAHFGVFPPTEAPRILEKPDSKNALPGSKVRFTLHVSGTPPLAIKWFKNKKEILPSAECSVIKDSTSSSLELFSAKTSDSGEYVCEVQNAVGNQSVVPVLCNEHILSLHCTVEKVYCSDAKPTLLQKFCVYFFLLVMCFTTFNSLSNPFR</sequence>
<dbReference type="OMA" id="LTSHWFA"/>
<dbReference type="SMART" id="SM00409">
    <property type="entry name" value="IG"/>
    <property type="match status" value="1"/>
</dbReference>
<dbReference type="InterPro" id="IPR003599">
    <property type="entry name" value="Ig_sub"/>
</dbReference>
<dbReference type="PANTHER" id="PTHR45080:SF32">
    <property type="entry name" value="MAM DOMAIN CONTAINING GLYCOSYLPHOSPHATIDYLINOSITOL ANCHOR 1"/>
    <property type="match status" value="1"/>
</dbReference>
<evidence type="ECO:0000259" key="1">
    <source>
        <dbReference type="PROSITE" id="PS50835"/>
    </source>
</evidence>
<evidence type="ECO:0000313" key="2">
    <source>
        <dbReference type="Ensembl" id="ENSHBUP00000019770.1"/>
    </source>
</evidence>
<accession>A0A3Q2W5A6</accession>
<dbReference type="GO" id="GO:0008046">
    <property type="term" value="F:axon guidance receptor activity"/>
    <property type="evidence" value="ECO:0007669"/>
    <property type="project" value="TreeGrafter"/>
</dbReference>
<dbReference type="PANTHER" id="PTHR45080">
    <property type="entry name" value="CONTACTIN 5"/>
    <property type="match status" value="1"/>
</dbReference>
<dbReference type="SMART" id="SM00408">
    <property type="entry name" value="IGc2"/>
    <property type="match status" value="1"/>
</dbReference>
<dbReference type="FunFam" id="2.60.40.10:FF:000022">
    <property type="entry name" value="Cardiac titin"/>
    <property type="match status" value="1"/>
</dbReference>
<dbReference type="InterPro" id="IPR007110">
    <property type="entry name" value="Ig-like_dom"/>
</dbReference>
<dbReference type="SUPFAM" id="SSF48726">
    <property type="entry name" value="Immunoglobulin"/>
    <property type="match status" value="1"/>
</dbReference>
<dbReference type="Pfam" id="PF07679">
    <property type="entry name" value="I-set"/>
    <property type="match status" value="1"/>
</dbReference>
<dbReference type="Gene3D" id="2.60.40.10">
    <property type="entry name" value="Immunoglobulins"/>
    <property type="match status" value="1"/>
</dbReference>